<dbReference type="Pfam" id="PF07261">
    <property type="entry name" value="DnaB_2"/>
    <property type="match status" value="1"/>
</dbReference>
<keyword evidence="6" id="KW-1185">Reference proteome</keyword>
<accession>A0ABT4X4G2</accession>
<dbReference type="EMBL" id="JAQKAB010000007">
    <property type="protein sequence ID" value="MDA7027185.1"/>
    <property type="molecule type" value="Genomic_DNA"/>
</dbReference>
<comment type="similarity">
    <text evidence="1">Belongs to the DnaB/DnaD family.</text>
</comment>
<organism evidence="5 6">
    <name type="scientific">Bacillus changyiensis</name>
    <dbReference type="NCBI Taxonomy" id="3004103"/>
    <lineage>
        <taxon>Bacteria</taxon>
        <taxon>Bacillati</taxon>
        <taxon>Bacillota</taxon>
        <taxon>Bacilli</taxon>
        <taxon>Bacillales</taxon>
        <taxon>Bacillaceae</taxon>
        <taxon>Bacillus</taxon>
    </lineage>
</organism>
<sequence length="474" mass="54838">MSKYWNDLLPVDPYMVKSDGLLQDLDRQIITLLYQPLIGSFSLSLYFTLWGELEKNSVWGESSTHKQLMGALQSNLKAIHTEKGKLEGMGLLKTYVKESESERLFIYELIPPLRPNEFFQDGMLNVFLYNRVGKTRFQQLKEYFSHPSVPEGFRDITRSFNDVFSSVQPSEWKMSDDMMETLELSPDQEFLKEGQSGSLSVTGDVFDFDLFLAGLSEALIPRKALNDQVKETIKKLAFLYGIDPMQMQSVVMSAIDEHDTITIEALRKAASDWYQIERNGLLPELVDKVQPLRLREQPNEKQANRSKEDDLIELLERVSPRKLLQDIGEGAEPSKAELKIVEEIMFDQKLTPGVVNVLIYYVMLKTDMKLSKNYIQTIASHWARKQVQTVREAMKLAKEAHHEYLERTKGKNRKTNQGKRVIREEKLPDWLEDSKTSENKSDQSKENVANDKDFDLQKQKMLEEVKKLRKHSAL</sequence>
<evidence type="ECO:0000259" key="4">
    <source>
        <dbReference type="Pfam" id="PF25888"/>
    </source>
</evidence>
<dbReference type="Gene3D" id="1.10.10.630">
    <property type="entry name" value="DnaD domain-like"/>
    <property type="match status" value="1"/>
</dbReference>
<evidence type="ECO:0000256" key="2">
    <source>
        <dbReference type="SAM" id="MobiDB-lite"/>
    </source>
</evidence>
<name>A0ABT4X4G2_9BACI</name>
<evidence type="ECO:0000256" key="1">
    <source>
        <dbReference type="ARBA" id="ARBA00093462"/>
    </source>
</evidence>
<feature type="region of interest" description="Disordered" evidence="2">
    <location>
        <begin position="406"/>
        <end position="456"/>
    </location>
</feature>
<gene>
    <name evidence="5" type="ORF">PJ311_11250</name>
</gene>
<comment type="caution">
    <text evidence="5">The sequence shown here is derived from an EMBL/GenBank/DDBJ whole genome shotgun (WGS) entry which is preliminary data.</text>
</comment>
<protein>
    <submittedName>
        <fullName evidence="5">Replication initiation and membrane attachment family protein</fullName>
    </submittedName>
</protein>
<evidence type="ECO:0000259" key="3">
    <source>
        <dbReference type="Pfam" id="PF07261"/>
    </source>
</evidence>
<dbReference type="Pfam" id="PF25888">
    <property type="entry name" value="WHD_DnaB"/>
    <property type="match status" value="1"/>
</dbReference>
<evidence type="ECO:0000313" key="6">
    <source>
        <dbReference type="Proteomes" id="UP001211894"/>
    </source>
</evidence>
<dbReference type="RefSeq" id="WP_271341038.1">
    <property type="nucleotide sequence ID" value="NZ_JAQKAB010000007.1"/>
</dbReference>
<proteinExistence type="inferred from homology"/>
<dbReference type="InterPro" id="IPR058660">
    <property type="entry name" value="WHD_DnaB"/>
</dbReference>
<dbReference type="Proteomes" id="UP001211894">
    <property type="component" value="Unassembled WGS sequence"/>
</dbReference>
<reference evidence="5 6" key="1">
    <citation type="submission" date="2023-01" db="EMBL/GenBank/DDBJ databases">
        <title>Bacillus changyiensis sp. nov., isolated from a coastal deposit.</title>
        <authorList>
            <person name="Xiao G."/>
            <person name="Lai Q."/>
            <person name="Hu Z."/>
            <person name="Shao Z."/>
        </authorList>
    </citation>
    <scope>NUCLEOTIDE SEQUENCE [LARGE SCALE GENOMIC DNA]</scope>
    <source>
        <strain evidence="5 6">CLL-7-23</strain>
    </source>
</reference>
<feature type="domain" description="Replicative helicase loading/DNA remodeling protein DnaB N-terminal winged helix" evidence="4">
    <location>
        <begin position="11"/>
        <end position="268"/>
    </location>
</feature>
<evidence type="ECO:0000313" key="5">
    <source>
        <dbReference type="EMBL" id="MDA7027185.1"/>
    </source>
</evidence>
<feature type="compositionally biased region" description="Basic and acidic residues" evidence="2">
    <location>
        <begin position="421"/>
        <end position="456"/>
    </location>
</feature>
<dbReference type="InterPro" id="IPR034829">
    <property type="entry name" value="DnaD-like_sf"/>
</dbReference>
<feature type="domain" description="DnaB/C C-terminal" evidence="3">
    <location>
        <begin position="332"/>
        <end position="395"/>
    </location>
</feature>
<dbReference type="InterPro" id="IPR006343">
    <property type="entry name" value="DnaB/C_C"/>
</dbReference>